<organism evidence="1">
    <name type="scientific">Homalodisca liturata</name>
    <dbReference type="NCBI Taxonomy" id="320908"/>
    <lineage>
        <taxon>Eukaryota</taxon>
        <taxon>Metazoa</taxon>
        <taxon>Ecdysozoa</taxon>
        <taxon>Arthropoda</taxon>
        <taxon>Hexapoda</taxon>
        <taxon>Insecta</taxon>
        <taxon>Pterygota</taxon>
        <taxon>Neoptera</taxon>
        <taxon>Paraneoptera</taxon>
        <taxon>Hemiptera</taxon>
        <taxon>Auchenorrhyncha</taxon>
        <taxon>Membracoidea</taxon>
        <taxon>Cicadellidae</taxon>
        <taxon>Cicadellinae</taxon>
        <taxon>Proconiini</taxon>
        <taxon>Homalodisca</taxon>
    </lineage>
</organism>
<proteinExistence type="predicted"/>
<name>A0A1B6IWD8_9HEMI</name>
<dbReference type="EMBL" id="GECU01016457">
    <property type="protein sequence ID" value="JAS91249.1"/>
    <property type="molecule type" value="Transcribed_RNA"/>
</dbReference>
<protein>
    <submittedName>
        <fullName evidence="1">Uncharacterized protein</fullName>
    </submittedName>
</protein>
<gene>
    <name evidence="1" type="ORF">g.7755</name>
</gene>
<evidence type="ECO:0000313" key="1">
    <source>
        <dbReference type="EMBL" id="JAS91249.1"/>
    </source>
</evidence>
<feature type="non-terminal residue" evidence="1">
    <location>
        <position position="131"/>
    </location>
</feature>
<reference evidence="1" key="1">
    <citation type="submission" date="2015-11" db="EMBL/GenBank/DDBJ databases">
        <title>De novo transcriptome assembly of four potential Pierce s Disease insect vectors from Arizona vineyards.</title>
        <authorList>
            <person name="Tassone E.E."/>
        </authorList>
    </citation>
    <scope>NUCLEOTIDE SEQUENCE</scope>
</reference>
<sequence length="131" mass="15177">KPQFFQSPLSKDNSSSNILFLCPRGFNKMFLEQSLAFQVYFSSCWKNEGNLSISTSHLDTLWKPQFFQSPLSKDNSSSNILFLCPRGFNKMFLEQSLAFQVYFSSCWKNEGNLSISTSHLDTLWKPQFFQS</sequence>
<feature type="non-terminal residue" evidence="1">
    <location>
        <position position="1"/>
    </location>
</feature>
<accession>A0A1B6IWD8</accession>
<dbReference type="AlphaFoldDB" id="A0A1B6IWD8"/>